<evidence type="ECO:0000313" key="3">
    <source>
        <dbReference type="Proteomes" id="UP001355056"/>
    </source>
</evidence>
<accession>A0ABU7YWU8</accession>
<feature type="region of interest" description="Disordered" evidence="1">
    <location>
        <begin position="271"/>
        <end position="291"/>
    </location>
</feature>
<evidence type="ECO:0000313" key="2">
    <source>
        <dbReference type="EMBL" id="MEG3183379.1"/>
    </source>
</evidence>
<organism evidence="2 3">
    <name type="scientific">Novilysobacter erysipheiresistens</name>
    <dbReference type="NCBI Taxonomy" id="1749332"/>
    <lineage>
        <taxon>Bacteria</taxon>
        <taxon>Pseudomonadati</taxon>
        <taxon>Pseudomonadota</taxon>
        <taxon>Gammaproteobacteria</taxon>
        <taxon>Lysobacterales</taxon>
        <taxon>Lysobacteraceae</taxon>
        <taxon>Novilysobacter</taxon>
    </lineage>
</organism>
<protein>
    <submittedName>
        <fullName evidence="2">Polyketide cyclase</fullName>
    </submittedName>
</protein>
<reference evidence="2 3" key="1">
    <citation type="journal article" date="2016" name="Int. J. Syst. Evol. Microbiol.">
        <title>Lysobacter erysipheiresistens sp. nov., an antagonist of powdery mildew, isolated from tobacco-cultivated soil.</title>
        <authorList>
            <person name="Xie B."/>
            <person name="Li T."/>
            <person name="Lin X."/>
            <person name="Wang C.J."/>
            <person name="Chen Y.J."/>
            <person name="Liu W.J."/>
            <person name="Zhao Z.W."/>
        </authorList>
    </citation>
    <scope>NUCLEOTIDE SEQUENCE [LARGE SCALE GENOMIC DNA]</scope>
    <source>
        <strain evidence="2 3">RS-LYSO-3</strain>
    </source>
</reference>
<comment type="caution">
    <text evidence="2">The sequence shown here is derived from an EMBL/GenBank/DDBJ whole genome shotgun (WGS) entry which is preliminary data.</text>
</comment>
<dbReference type="InterPro" id="IPR011256">
    <property type="entry name" value="Reg_factor_effector_dom_sf"/>
</dbReference>
<keyword evidence="3" id="KW-1185">Reference proteome</keyword>
<dbReference type="Gene3D" id="3.20.80.10">
    <property type="entry name" value="Regulatory factor, effector binding domain"/>
    <property type="match status" value="1"/>
</dbReference>
<feature type="compositionally biased region" description="Acidic residues" evidence="1">
    <location>
        <begin position="275"/>
        <end position="291"/>
    </location>
</feature>
<evidence type="ECO:0000256" key="1">
    <source>
        <dbReference type="SAM" id="MobiDB-lite"/>
    </source>
</evidence>
<dbReference type="Gene3D" id="3.30.530.20">
    <property type="match status" value="1"/>
</dbReference>
<sequence length="386" mass="42913">MTRLIELLISLAIVLALFLVVGFLLPSSRHFQTSVETNRKMTIVYDTLNSLRRFDEWNALVARDPRMDIKLVGPAEGVGARLEYSSDERGIGDGAWEITDTQKNRSVTYSITNERRGKNKRTSFILEPTGRNDRNVKITQIYDVDYGMNLLGRYAGMYVSSNMGQDMKLSLSRLSNMLAAVPNYDYAELSKDDPSMAPSLSERPAQNLLVVGAAVERNNDIVQRTMKNNMQWIDKVMKANGLVADGPVQIITNEFGAETYSFEVAQPVRKVAGGSDEESDEEVAAEGEDEAADEAATEVAAEAAPAGKLDIELQGPVEHVYREASKVATVPFKGHMANLSNVRDALRGWAMTRGYQTIERPYEAWNSGIDDSFTEEGEFVVYWAIK</sequence>
<dbReference type="SUPFAM" id="SSF55961">
    <property type="entry name" value="Bet v1-like"/>
    <property type="match status" value="1"/>
</dbReference>
<dbReference type="RefSeq" id="WP_332615294.1">
    <property type="nucleotide sequence ID" value="NZ_JAXGFP010000002.1"/>
</dbReference>
<dbReference type="InterPro" id="IPR023393">
    <property type="entry name" value="START-like_dom_sf"/>
</dbReference>
<dbReference type="Proteomes" id="UP001355056">
    <property type="component" value="Unassembled WGS sequence"/>
</dbReference>
<dbReference type="EMBL" id="JAXGFP010000002">
    <property type="protein sequence ID" value="MEG3183379.1"/>
    <property type="molecule type" value="Genomic_DNA"/>
</dbReference>
<name>A0ABU7YWU8_9GAMM</name>
<gene>
    <name evidence="2" type="ORF">SNE34_05090</name>
</gene>
<proteinExistence type="predicted"/>